<protein>
    <submittedName>
        <fullName evidence="2">Uncharacterized protein</fullName>
    </submittedName>
</protein>
<name>A0A0A9T7S1_ARUDO</name>
<dbReference type="EMBL" id="GBRH01277129">
    <property type="protein sequence ID" value="JAD20766.1"/>
    <property type="molecule type" value="Transcribed_RNA"/>
</dbReference>
<dbReference type="AlphaFoldDB" id="A0A0A9T7S1"/>
<reference evidence="2" key="2">
    <citation type="journal article" date="2015" name="Data Brief">
        <title>Shoot transcriptome of the giant reed, Arundo donax.</title>
        <authorList>
            <person name="Barrero R.A."/>
            <person name="Guerrero F.D."/>
            <person name="Moolhuijzen P."/>
            <person name="Goolsby J.A."/>
            <person name="Tidwell J."/>
            <person name="Bellgard S.E."/>
            <person name="Bellgard M.I."/>
        </authorList>
    </citation>
    <scope>NUCLEOTIDE SEQUENCE</scope>
    <source>
        <tissue evidence="2">Shoot tissue taken approximately 20 cm above the soil surface</tissue>
    </source>
</reference>
<evidence type="ECO:0000313" key="2">
    <source>
        <dbReference type="EMBL" id="JAD20766.1"/>
    </source>
</evidence>
<feature type="compositionally biased region" description="Basic residues" evidence="1">
    <location>
        <begin position="11"/>
        <end position="24"/>
    </location>
</feature>
<sequence length="63" mass="7143">MRTRSITGHGPHVRGHGQARKKRATNSARFSALFCICSHPTPCTNSKRFLFIFLSFQPHETES</sequence>
<feature type="region of interest" description="Disordered" evidence="1">
    <location>
        <begin position="1"/>
        <end position="24"/>
    </location>
</feature>
<proteinExistence type="predicted"/>
<reference evidence="2" key="1">
    <citation type="submission" date="2014-09" db="EMBL/GenBank/DDBJ databases">
        <authorList>
            <person name="Magalhaes I.L.F."/>
            <person name="Oliveira U."/>
            <person name="Santos F.R."/>
            <person name="Vidigal T.H.D.A."/>
            <person name="Brescovit A.D."/>
            <person name="Santos A.J."/>
        </authorList>
    </citation>
    <scope>NUCLEOTIDE SEQUENCE</scope>
    <source>
        <tissue evidence="2">Shoot tissue taken approximately 20 cm above the soil surface</tissue>
    </source>
</reference>
<accession>A0A0A9T7S1</accession>
<evidence type="ECO:0000256" key="1">
    <source>
        <dbReference type="SAM" id="MobiDB-lite"/>
    </source>
</evidence>
<organism evidence="2">
    <name type="scientific">Arundo donax</name>
    <name type="common">Giant reed</name>
    <name type="synonym">Donax arundinaceus</name>
    <dbReference type="NCBI Taxonomy" id="35708"/>
    <lineage>
        <taxon>Eukaryota</taxon>
        <taxon>Viridiplantae</taxon>
        <taxon>Streptophyta</taxon>
        <taxon>Embryophyta</taxon>
        <taxon>Tracheophyta</taxon>
        <taxon>Spermatophyta</taxon>
        <taxon>Magnoliopsida</taxon>
        <taxon>Liliopsida</taxon>
        <taxon>Poales</taxon>
        <taxon>Poaceae</taxon>
        <taxon>PACMAD clade</taxon>
        <taxon>Arundinoideae</taxon>
        <taxon>Arundineae</taxon>
        <taxon>Arundo</taxon>
    </lineage>
</organism>